<sequence>MSFVLIGLQTTARSLRAGLLNRTVPCRSIFLSSPFRDIEEAKNDNTLDAKRDTDQGITSSRDRSRVIPVETSIRYLASDAYKQTYGDDPIWKLYRRNHKGLHPPKKTRKTCIRANVVTTGNPCPLCRDEYLVLDYRNTGLLNQFISPHNGAIFSYTKTGICQKKYKQLLIAIYRAKDRGIITFDLPFREYNYSEWKPKELQAEN</sequence>
<name>A0AAJ7RQ27_CEPCN</name>
<evidence type="ECO:0000256" key="4">
    <source>
        <dbReference type="ARBA" id="ARBA00022946"/>
    </source>
</evidence>
<dbReference type="AlphaFoldDB" id="A0AAJ7RQ27"/>
<dbReference type="Pfam" id="PF01084">
    <property type="entry name" value="Ribosomal_S18"/>
    <property type="match status" value="1"/>
</dbReference>
<dbReference type="PANTHER" id="PTHR13329">
    <property type="entry name" value="MITOCHONDRIAL RIBOSOMAL PROTEIN S18B"/>
    <property type="match status" value="1"/>
</dbReference>
<evidence type="ECO:0000256" key="1">
    <source>
        <dbReference type="ARBA" id="ARBA00004173"/>
    </source>
</evidence>
<evidence type="ECO:0000256" key="9">
    <source>
        <dbReference type="ARBA" id="ARBA00035130"/>
    </source>
</evidence>
<dbReference type="PANTHER" id="PTHR13329:SF2">
    <property type="entry name" value="SMALL RIBOSOMAL SUBUNIT PROTEIN MS40"/>
    <property type="match status" value="1"/>
</dbReference>
<dbReference type="GO" id="GO:0005763">
    <property type="term" value="C:mitochondrial small ribosomal subunit"/>
    <property type="evidence" value="ECO:0007669"/>
    <property type="project" value="UniProtKB-ARBA"/>
</dbReference>
<organism evidence="11 13">
    <name type="scientific">Cephus cinctus</name>
    <name type="common">Wheat stem sawfly</name>
    <dbReference type="NCBI Taxonomy" id="211228"/>
    <lineage>
        <taxon>Eukaryota</taxon>
        <taxon>Metazoa</taxon>
        <taxon>Ecdysozoa</taxon>
        <taxon>Arthropoda</taxon>
        <taxon>Hexapoda</taxon>
        <taxon>Insecta</taxon>
        <taxon>Pterygota</taxon>
        <taxon>Neoptera</taxon>
        <taxon>Endopterygota</taxon>
        <taxon>Hymenoptera</taxon>
        <taxon>Cephoidea</taxon>
        <taxon>Cephidae</taxon>
        <taxon>Cephus</taxon>
    </lineage>
</organism>
<dbReference type="GO" id="GO:0003735">
    <property type="term" value="F:structural constituent of ribosome"/>
    <property type="evidence" value="ECO:0007669"/>
    <property type="project" value="InterPro"/>
</dbReference>
<dbReference type="SUPFAM" id="SSF46911">
    <property type="entry name" value="Ribosomal protein S18"/>
    <property type="match status" value="1"/>
</dbReference>
<gene>
    <name evidence="12 13" type="primary">LOC107271960</name>
</gene>
<dbReference type="InterPro" id="IPR040054">
    <property type="entry name" value="MRPS18B"/>
</dbReference>
<dbReference type="KEGG" id="ccin:107271960"/>
<dbReference type="GO" id="GO:0032543">
    <property type="term" value="P:mitochondrial translation"/>
    <property type="evidence" value="ECO:0007669"/>
    <property type="project" value="InterPro"/>
</dbReference>
<evidence type="ECO:0000313" key="13">
    <source>
        <dbReference type="RefSeq" id="XP_024945010.1"/>
    </source>
</evidence>
<comment type="subcellular location">
    <subcellularLocation>
        <location evidence="1">Mitochondrion</location>
    </subcellularLocation>
</comment>
<dbReference type="InterPro" id="IPR036870">
    <property type="entry name" value="Ribosomal_bS18_sf"/>
</dbReference>
<evidence type="ECO:0000256" key="6">
    <source>
        <dbReference type="ARBA" id="ARBA00023128"/>
    </source>
</evidence>
<dbReference type="RefSeq" id="XP_015604093.1">
    <property type="nucleotide sequence ID" value="XM_015748607.2"/>
</dbReference>
<proteinExistence type="inferred from homology"/>
<evidence type="ECO:0000256" key="3">
    <source>
        <dbReference type="ARBA" id="ARBA00022553"/>
    </source>
</evidence>
<dbReference type="CTD" id="28973"/>
<protein>
    <recommendedName>
        <fullName evidence="9">Small ribosomal subunit protein mS40</fullName>
    </recommendedName>
    <alternativeName>
        <fullName evidence="8">28S ribosomal protein S18-2, mitochondrial</fullName>
    </alternativeName>
    <alternativeName>
        <fullName evidence="10">28S ribosomal protein S18b, mitochondrial</fullName>
    </alternativeName>
</protein>
<evidence type="ECO:0000256" key="5">
    <source>
        <dbReference type="ARBA" id="ARBA00022980"/>
    </source>
</evidence>
<keyword evidence="3" id="KW-0597">Phosphoprotein</keyword>
<keyword evidence="5 12" id="KW-0689">Ribosomal protein</keyword>
<evidence type="ECO:0000256" key="8">
    <source>
        <dbReference type="ARBA" id="ARBA00032055"/>
    </source>
</evidence>
<keyword evidence="11" id="KW-1185">Reference proteome</keyword>
<dbReference type="FunFam" id="4.10.640.10:FF:000008">
    <property type="entry name" value="28S ribosomal protein S18b, mitochondrial"/>
    <property type="match status" value="1"/>
</dbReference>
<reference evidence="12 13" key="1">
    <citation type="submission" date="2025-04" db="UniProtKB">
        <authorList>
            <consortium name="RefSeq"/>
        </authorList>
    </citation>
    <scope>IDENTIFICATION</scope>
</reference>
<evidence type="ECO:0000256" key="2">
    <source>
        <dbReference type="ARBA" id="ARBA00006136"/>
    </source>
</evidence>
<dbReference type="Gene3D" id="4.10.640.10">
    <property type="entry name" value="Ribosomal protein S18"/>
    <property type="match status" value="1"/>
</dbReference>
<comment type="similarity">
    <text evidence="2">Belongs to the bacterial ribosomal protein bS18 family. Mitochondrion-specific ribosomal protein mS40 subfamily.</text>
</comment>
<dbReference type="Proteomes" id="UP000694920">
    <property type="component" value="Unplaced"/>
</dbReference>
<keyword evidence="4" id="KW-0809">Transit peptide</keyword>
<evidence type="ECO:0000256" key="10">
    <source>
        <dbReference type="ARBA" id="ARBA00035515"/>
    </source>
</evidence>
<evidence type="ECO:0000313" key="12">
    <source>
        <dbReference type="RefSeq" id="XP_015604093.1"/>
    </source>
</evidence>
<keyword evidence="6" id="KW-0496">Mitochondrion</keyword>
<evidence type="ECO:0000313" key="11">
    <source>
        <dbReference type="Proteomes" id="UP000694920"/>
    </source>
</evidence>
<accession>A0AAJ7RQ27</accession>
<dbReference type="RefSeq" id="XP_024945010.1">
    <property type="nucleotide sequence ID" value="XM_025089242.1"/>
</dbReference>
<evidence type="ECO:0000256" key="7">
    <source>
        <dbReference type="ARBA" id="ARBA00023274"/>
    </source>
</evidence>
<dbReference type="GeneID" id="107271960"/>
<dbReference type="InterPro" id="IPR001648">
    <property type="entry name" value="Ribosomal_bS18"/>
</dbReference>
<keyword evidence="7" id="KW-0687">Ribonucleoprotein</keyword>